<dbReference type="PANTHER" id="PTHR10984:SF25">
    <property type="entry name" value="ENDOPLASMIC RETICULUM-GOLGI INTERMEDIATE COMPARTMENT PROTEIN 3"/>
    <property type="match status" value="1"/>
</dbReference>
<dbReference type="InterPro" id="IPR039542">
    <property type="entry name" value="Erv_N"/>
</dbReference>
<evidence type="ECO:0000256" key="5">
    <source>
        <dbReference type="ARBA" id="ARBA00022989"/>
    </source>
</evidence>
<keyword evidence="4 8" id="KW-0812">Transmembrane</keyword>
<dbReference type="PANTHER" id="PTHR10984">
    <property type="entry name" value="ENDOPLASMIC RETICULUM-GOLGI INTERMEDIATE COMPARTMENT PROTEIN"/>
    <property type="match status" value="1"/>
</dbReference>
<dbReference type="Pfam" id="PF07970">
    <property type="entry name" value="COPIIcoated_ERV"/>
    <property type="match status" value="1"/>
</dbReference>
<evidence type="ECO:0000256" key="2">
    <source>
        <dbReference type="ARBA" id="ARBA00004457"/>
    </source>
</evidence>
<gene>
    <name evidence="11" type="ORF">QYM36_017523</name>
</gene>
<keyword evidence="12" id="KW-1185">Reference proteome</keyword>
<dbReference type="Pfam" id="PF13850">
    <property type="entry name" value="ERGIC_N"/>
    <property type="match status" value="1"/>
</dbReference>
<feature type="transmembrane region" description="Helical" evidence="8">
    <location>
        <begin position="345"/>
        <end position="368"/>
    </location>
</feature>
<evidence type="ECO:0000256" key="4">
    <source>
        <dbReference type="ARBA" id="ARBA00022692"/>
    </source>
</evidence>
<sequence>MKIFSKLRSFDAYPKTLEDFQVQTYGGAAISVVSAIVMFTLLFVEIQEFTSVHQQEELFVDTTRGQRMKIHFDVTFPKISCSYLSVDAIDVSGSQQFGIDHNIFKQSLNLDGEPLELEPEKELVNFASNATSLERNNTEIAEVKCRSCYGAETEDHKCCNTCDEVRDAYQRKGWRFVPSTVDQCKDQAEVRKADKAFKEGCQIYGHLEVNRVSGSFHIAPGRSFAISDVHVHDVQPYLSSDFNLTHRINKLSFGAAIPGAISPLENTEITAATGGMMFTYYVKAVPTVFEALNGTVIKSNQYSATLHTKVVSSLGEGGLPGVFFSYELSPIMVKIFEYRRSIGHLATSLCAIIGGVFTVASILDAFIYRSSKIIREKLRVGKLS</sequence>
<evidence type="ECO:0000256" key="8">
    <source>
        <dbReference type="SAM" id="Phobius"/>
    </source>
</evidence>
<dbReference type="Proteomes" id="UP001187531">
    <property type="component" value="Unassembled WGS sequence"/>
</dbReference>
<dbReference type="GO" id="GO:0000139">
    <property type="term" value="C:Golgi membrane"/>
    <property type="evidence" value="ECO:0007669"/>
    <property type="project" value="TreeGrafter"/>
</dbReference>
<comment type="subcellular location">
    <subcellularLocation>
        <location evidence="2">Endoplasmic reticulum-Golgi intermediate compartment membrane</location>
        <topology evidence="2">Multi-pass membrane protein</topology>
    </subcellularLocation>
    <subcellularLocation>
        <location evidence="1">Golgi apparatus</location>
        <location evidence="1">cis-Golgi network membrane</location>
        <topology evidence="1">Multi-pass membrane protein</topology>
    </subcellularLocation>
</comment>
<dbReference type="GO" id="GO:0030134">
    <property type="term" value="C:COPII-coated ER to Golgi transport vesicle"/>
    <property type="evidence" value="ECO:0007669"/>
    <property type="project" value="TreeGrafter"/>
</dbReference>
<name>A0AA88KVQ1_ARTSF</name>
<evidence type="ECO:0000256" key="1">
    <source>
        <dbReference type="ARBA" id="ARBA00004257"/>
    </source>
</evidence>
<evidence type="ECO:0000256" key="3">
    <source>
        <dbReference type="ARBA" id="ARBA00005648"/>
    </source>
</evidence>
<dbReference type="AlphaFoldDB" id="A0AA88KVQ1"/>
<dbReference type="GO" id="GO:0006888">
    <property type="term" value="P:endoplasmic reticulum to Golgi vesicle-mediated transport"/>
    <property type="evidence" value="ECO:0007669"/>
    <property type="project" value="TreeGrafter"/>
</dbReference>
<dbReference type="GO" id="GO:0033116">
    <property type="term" value="C:endoplasmic reticulum-Golgi intermediate compartment membrane"/>
    <property type="evidence" value="ECO:0007669"/>
    <property type="project" value="UniProtKB-SubCell"/>
</dbReference>
<feature type="domain" description="Endoplasmic reticulum vesicle transporter C-terminal" evidence="9">
    <location>
        <begin position="148"/>
        <end position="364"/>
    </location>
</feature>
<comment type="caution">
    <text evidence="11">The sequence shown here is derived from an EMBL/GenBank/DDBJ whole genome shotgun (WGS) entry which is preliminary data.</text>
</comment>
<evidence type="ECO:0000313" key="11">
    <source>
        <dbReference type="EMBL" id="KAK2704159.1"/>
    </source>
</evidence>
<evidence type="ECO:0000256" key="7">
    <source>
        <dbReference type="ARBA" id="ARBA00040493"/>
    </source>
</evidence>
<feature type="transmembrane region" description="Helical" evidence="8">
    <location>
        <begin position="25"/>
        <end position="44"/>
    </location>
</feature>
<dbReference type="InterPro" id="IPR012936">
    <property type="entry name" value="Erv_C"/>
</dbReference>
<feature type="domain" description="Endoplasmic reticulum vesicle transporter N-terminal" evidence="10">
    <location>
        <begin position="7"/>
        <end position="96"/>
    </location>
</feature>
<proteinExistence type="inferred from homology"/>
<evidence type="ECO:0000259" key="9">
    <source>
        <dbReference type="Pfam" id="PF07970"/>
    </source>
</evidence>
<comment type="similarity">
    <text evidence="3">Belongs to the ERGIC family.</text>
</comment>
<dbReference type="InterPro" id="IPR045888">
    <property type="entry name" value="Erv"/>
</dbReference>
<dbReference type="GO" id="GO:0005789">
    <property type="term" value="C:endoplasmic reticulum membrane"/>
    <property type="evidence" value="ECO:0007669"/>
    <property type="project" value="TreeGrafter"/>
</dbReference>
<evidence type="ECO:0000313" key="12">
    <source>
        <dbReference type="Proteomes" id="UP001187531"/>
    </source>
</evidence>
<evidence type="ECO:0000256" key="6">
    <source>
        <dbReference type="ARBA" id="ARBA00023136"/>
    </source>
</evidence>
<keyword evidence="5 8" id="KW-1133">Transmembrane helix</keyword>
<keyword evidence="6 8" id="KW-0472">Membrane</keyword>
<dbReference type="EMBL" id="JAVRJZ010000030">
    <property type="protein sequence ID" value="KAK2704159.1"/>
    <property type="molecule type" value="Genomic_DNA"/>
</dbReference>
<reference evidence="11" key="1">
    <citation type="submission" date="2023-07" db="EMBL/GenBank/DDBJ databases">
        <title>Chromosome-level genome assembly of Artemia franciscana.</title>
        <authorList>
            <person name="Jo E."/>
        </authorList>
    </citation>
    <scope>NUCLEOTIDE SEQUENCE</scope>
    <source>
        <tissue evidence="11">Whole body</tissue>
    </source>
</reference>
<protein>
    <recommendedName>
        <fullName evidence="7">Endoplasmic reticulum-Golgi intermediate compartment protein 3</fullName>
    </recommendedName>
</protein>
<dbReference type="GO" id="GO:0006890">
    <property type="term" value="P:retrograde vesicle-mediated transport, Golgi to endoplasmic reticulum"/>
    <property type="evidence" value="ECO:0007669"/>
    <property type="project" value="TreeGrafter"/>
</dbReference>
<organism evidence="11 12">
    <name type="scientific">Artemia franciscana</name>
    <name type="common">Brine shrimp</name>
    <name type="synonym">Artemia sanfranciscana</name>
    <dbReference type="NCBI Taxonomy" id="6661"/>
    <lineage>
        <taxon>Eukaryota</taxon>
        <taxon>Metazoa</taxon>
        <taxon>Ecdysozoa</taxon>
        <taxon>Arthropoda</taxon>
        <taxon>Crustacea</taxon>
        <taxon>Branchiopoda</taxon>
        <taxon>Anostraca</taxon>
        <taxon>Artemiidae</taxon>
        <taxon>Artemia</taxon>
    </lineage>
</organism>
<evidence type="ECO:0000259" key="10">
    <source>
        <dbReference type="Pfam" id="PF13850"/>
    </source>
</evidence>
<accession>A0AA88KVQ1</accession>